<feature type="transmembrane region" description="Helical" evidence="1">
    <location>
        <begin position="6"/>
        <end position="24"/>
    </location>
</feature>
<keyword evidence="3" id="KW-1185">Reference proteome</keyword>
<dbReference type="AlphaFoldDB" id="A0A397HHB7"/>
<dbReference type="EMBL" id="PQFF01000327">
    <property type="protein sequence ID" value="RHZ59860.1"/>
    <property type="molecule type" value="Genomic_DNA"/>
</dbReference>
<proteinExistence type="predicted"/>
<protein>
    <submittedName>
        <fullName evidence="2">Uncharacterized protein</fullName>
    </submittedName>
</protein>
<keyword evidence="1" id="KW-0812">Transmembrane</keyword>
<keyword evidence="1" id="KW-1133">Transmembrane helix</keyword>
<feature type="transmembrane region" description="Helical" evidence="1">
    <location>
        <begin position="33"/>
        <end position="55"/>
    </location>
</feature>
<keyword evidence="1" id="KW-0472">Membrane</keyword>
<dbReference type="Proteomes" id="UP000266861">
    <property type="component" value="Unassembled WGS sequence"/>
</dbReference>
<gene>
    <name evidence="2" type="ORF">Glove_360g21</name>
</gene>
<evidence type="ECO:0000313" key="3">
    <source>
        <dbReference type="Proteomes" id="UP000266861"/>
    </source>
</evidence>
<evidence type="ECO:0000313" key="2">
    <source>
        <dbReference type="EMBL" id="RHZ59860.1"/>
    </source>
</evidence>
<dbReference type="OrthoDB" id="2400707at2759"/>
<accession>A0A397HHB7</accession>
<comment type="caution">
    <text evidence="2">The sequence shown here is derived from an EMBL/GenBank/DDBJ whole genome shotgun (WGS) entry which is preliminary data.</text>
</comment>
<organism evidence="2 3">
    <name type="scientific">Diversispora epigaea</name>
    <dbReference type="NCBI Taxonomy" id="1348612"/>
    <lineage>
        <taxon>Eukaryota</taxon>
        <taxon>Fungi</taxon>
        <taxon>Fungi incertae sedis</taxon>
        <taxon>Mucoromycota</taxon>
        <taxon>Glomeromycotina</taxon>
        <taxon>Glomeromycetes</taxon>
        <taxon>Diversisporales</taxon>
        <taxon>Diversisporaceae</taxon>
        <taxon>Diversispora</taxon>
    </lineage>
</organism>
<evidence type="ECO:0000256" key="1">
    <source>
        <dbReference type="SAM" id="Phobius"/>
    </source>
</evidence>
<reference evidence="2 3" key="1">
    <citation type="submission" date="2018-08" db="EMBL/GenBank/DDBJ databases">
        <title>Genome and evolution of the arbuscular mycorrhizal fungus Diversispora epigaea (formerly Glomus versiforme) and its bacterial endosymbionts.</title>
        <authorList>
            <person name="Sun X."/>
            <person name="Fei Z."/>
            <person name="Harrison M."/>
        </authorList>
    </citation>
    <scope>NUCLEOTIDE SEQUENCE [LARGE SCALE GENOMIC DNA]</scope>
    <source>
        <strain evidence="2 3">IT104</strain>
    </source>
</reference>
<sequence length="183" mass="21132">MPLNTSDIFFISIFIVIIVVHELYNRGILTMEMLYAIAGENVTMYAILGIVLFIIRKNMYASPPPTPTPISTTLDADIKELKRDNLSIKNEITRMQNQSEWRSEVRSQGQASITSFRSEYSTEIETLWVEFTALFDERRKREKCSPTKIYNALSIEINLSSATLASFYRHQKFYKTSLLHCNS</sequence>
<name>A0A397HHB7_9GLOM</name>